<proteinExistence type="predicted"/>
<dbReference type="Proteomes" id="UP000824120">
    <property type="component" value="Chromosome 5"/>
</dbReference>
<organism evidence="1 2">
    <name type="scientific">Solanum commersonii</name>
    <name type="common">Commerson's wild potato</name>
    <name type="synonym">Commerson's nightshade</name>
    <dbReference type="NCBI Taxonomy" id="4109"/>
    <lineage>
        <taxon>Eukaryota</taxon>
        <taxon>Viridiplantae</taxon>
        <taxon>Streptophyta</taxon>
        <taxon>Embryophyta</taxon>
        <taxon>Tracheophyta</taxon>
        <taxon>Spermatophyta</taxon>
        <taxon>Magnoliopsida</taxon>
        <taxon>eudicotyledons</taxon>
        <taxon>Gunneridae</taxon>
        <taxon>Pentapetalae</taxon>
        <taxon>asterids</taxon>
        <taxon>lamiids</taxon>
        <taxon>Solanales</taxon>
        <taxon>Solanaceae</taxon>
        <taxon>Solanoideae</taxon>
        <taxon>Solaneae</taxon>
        <taxon>Solanum</taxon>
    </lineage>
</organism>
<dbReference type="EMBL" id="JACXVP010000005">
    <property type="protein sequence ID" value="KAG5606536.1"/>
    <property type="molecule type" value="Genomic_DNA"/>
</dbReference>
<keyword evidence="2" id="KW-1185">Reference proteome</keyword>
<protein>
    <submittedName>
        <fullName evidence="1">Uncharacterized protein</fullName>
    </submittedName>
</protein>
<comment type="caution">
    <text evidence="1">The sequence shown here is derived from an EMBL/GenBank/DDBJ whole genome shotgun (WGS) entry which is preliminary data.</text>
</comment>
<reference evidence="1 2" key="1">
    <citation type="submission" date="2020-09" db="EMBL/GenBank/DDBJ databases">
        <title>De no assembly of potato wild relative species, Solanum commersonii.</title>
        <authorList>
            <person name="Cho K."/>
        </authorList>
    </citation>
    <scope>NUCLEOTIDE SEQUENCE [LARGE SCALE GENOMIC DNA]</scope>
    <source>
        <strain evidence="1">LZ3.2</strain>
        <tissue evidence="1">Leaf</tissue>
    </source>
</reference>
<dbReference type="AlphaFoldDB" id="A0A9J5Z3M8"/>
<evidence type="ECO:0000313" key="2">
    <source>
        <dbReference type="Proteomes" id="UP000824120"/>
    </source>
</evidence>
<dbReference type="OrthoDB" id="1301128at2759"/>
<evidence type="ECO:0000313" key="1">
    <source>
        <dbReference type="EMBL" id="KAG5606536.1"/>
    </source>
</evidence>
<sequence>MAPEKENMQINISSPRTNQVKKYTKEIETMSLGAIGKELEKRTRSLSSSLGISEYEVGSFNKSVVFFIISICKLLLNAQN</sequence>
<name>A0A9J5Z3M8_SOLCO</name>
<gene>
    <name evidence="1" type="ORF">H5410_028028</name>
</gene>
<accession>A0A9J5Z3M8</accession>